<dbReference type="AlphaFoldDB" id="A0A699H6K0"/>
<accession>A0A699H6K0</accession>
<gene>
    <name evidence="1" type="ORF">Tci_264410</name>
</gene>
<dbReference type="PANTHER" id="PTHR48462">
    <property type="entry name" value="PROTEIN, PUTATIVE-RELATED"/>
    <property type="match status" value="1"/>
</dbReference>
<sequence length="81" mass="8845">MVRDVLFDICRRVRISAKKEAPVNFLTSPSDERSTLKPTDVLVFGLVEGKHVCLDLTEVSPLVGMSSRRFTVGHAASEAAS</sequence>
<protein>
    <submittedName>
        <fullName evidence="1">Auxilin-like protein</fullName>
    </submittedName>
</protein>
<evidence type="ECO:0000313" key="1">
    <source>
        <dbReference type="EMBL" id="GEW92434.1"/>
    </source>
</evidence>
<reference evidence="1" key="1">
    <citation type="journal article" date="2019" name="Sci. Rep.">
        <title>Draft genome of Tanacetum cinerariifolium, the natural source of mosquito coil.</title>
        <authorList>
            <person name="Yamashiro T."/>
            <person name="Shiraishi A."/>
            <person name="Satake H."/>
            <person name="Nakayama K."/>
        </authorList>
    </citation>
    <scope>NUCLEOTIDE SEQUENCE</scope>
</reference>
<dbReference type="EMBL" id="BKCJ010080566">
    <property type="protein sequence ID" value="GEW92434.1"/>
    <property type="molecule type" value="Genomic_DNA"/>
</dbReference>
<name>A0A699H6K0_TANCI</name>
<proteinExistence type="predicted"/>
<dbReference type="PANTHER" id="PTHR48462:SF1">
    <property type="entry name" value="PROTEIN, PUTATIVE-RELATED"/>
    <property type="match status" value="1"/>
</dbReference>
<organism evidence="1">
    <name type="scientific">Tanacetum cinerariifolium</name>
    <name type="common">Dalmatian daisy</name>
    <name type="synonym">Chrysanthemum cinerariifolium</name>
    <dbReference type="NCBI Taxonomy" id="118510"/>
    <lineage>
        <taxon>Eukaryota</taxon>
        <taxon>Viridiplantae</taxon>
        <taxon>Streptophyta</taxon>
        <taxon>Embryophyta</taxon>
        <taxon>Tracheophyta</taxon>
        <taxon>Spermatophyta</taxon>
        <taxon>Magnoliopsida</taxon>
        <taxon>eudicotyledons</taxon>
        <taxon>Gunneridae</taxon>
        <taxon>Pentapetalae</taxon>
        <taxon>asterids</taxon>
        <taxon>campanulids</taxon>
        <taxon>Asterales</taxon>
        <taxon>Asteraceae</taxon>
        <taxon>Asteroideae</taxon>
        <taxon>Anthemideae</taxon>
        <taxon>Anthemidinae</taxon>
        <taxon>Tanacetum</taxon>
    </lineage>
</organism>
<comment type="caution">
    <text evidence="1">The sequence shown here is derived from an EMBL/GenBank/DDBJ whole genome shotgun (WGS) entry which is preliminary data.</text>
</comment>